<dbReference type="SUPFAM" id="SSF64005">
    <property type="entry name" value="Undecaprenyl diphosphate synthase"/>
    <property type="match status" value="1"/>
</dbReference>
<feature type="active site" evidence="2">
    <location>
        <position position="39"/>
    </location>
</feature>
<dbReference type="PANTHER" id="PTHR10291:SF0">
    <property type="entry name" value="DEHYDRODOLICHYL DIPHOSPHATE SYNTHASE 2"/>
    <property type="match status" value="1"/>
</dbReference>
<dbReference type="InParanoid" id="A0A0U5JDX7"/>
<dbReference type="HAMAP" id="MF_01139">
    <property type="entry name" value="ISPT"/>
    <property type="match status" value="1"/>
</dbReference>
<feature type="binding site" evidence="2">
    <location>
        <position position="207"/>
    </location>
    <ligand>
        <name>substrate</name>
    </ligand>
</feature>
<dbReference type="Proteomes" id="UP000069902">
    <property type="component" value="Chromosome cPNK"/>
</dbReference>
<sequence length="259" mass="29678">MSVDIAIMPLQEKTGRFHAAQLAGLDPSRIPHHIAIIPDGNRRWAKKRLSTSQEGHREGADTLMETVKAAKELGIKAITFYTFSTENWSRSKEEVTALMALFASYLREQQEDMVQNGIKLETIGELKSLPFFLKQTIQDTKIATQDCDKIRLILALNYGARDELCRAFKAMLSDYDEKRLTIADIDENTVTRYLDTQHWPDPELLIRTSGEMRISNFLLWQISYTEIHIAPVLWPDFTPEHLLEAIIDYQGRDRRLGGA</sequence>
<dbReference type="CDD" id="cd00475">
    <property type="entry name" value="Cis_IPPS"/>
    <property type="match status" value="1"/>
</dbReference>
<dbReference type="KEGG" id="pnl:PNK_0455"/>
<feature type="binding site" evidence="2">
    <location>
        <position position="88"/>
    </location>
    <ligand>
        <name>substrate</name>
    </ligand>
</feature>
<dbReference type="GO" id="GO:0016094">
    <property type="term" value="P:polyprenol biosynthetic process"/>
    <property type="evidence" value="ECO:0007669"/>
    <property type="project" value="TreeGrafter"/>
</dbReference>
<keyword evidence="1 2" id="KW-0808">Transferase</keyword>
<gene>
    <name evidence="3" type="primary">uppS</name>
    <name evidence="3" type="ORF">PNK_0455</name>
</gene>
<feature type="binding site" evidence="2">
    <location>
        <position position="226"/>
    </location>
    <ligand>
        <name>Mg(2+)</name>
        <dbReference type="ChEBI" id="CHEBI:18420"/>
    </ligand>
</feature>
<dbReference type="PATRIC" id="fig|389348.3.peg.503"/>
<dbReference type="GO" id="GO:0045547">
    <property type="term" value="F:ditrans,polycis-polyprenyl diphosphate synthase [(2E,6E)-farnesyl diphosphate specific] activity"/>
    <property type="evidence" value="ECO:0007669"/>
    <property type="project" value="TreeGrafter"/>
</dbReference>
<keyword evidence="2" id="KW-0460">Magnesium</keyword>
<dbReference type="Gene3D" id="3.40.1180.10">
    <property type="entry name" value="Decaprenyl diphosphate synthase-like"/>
    <property type="match status" value="1"/>
</dbReference>
<dbReference type="FunFam" id="3.40.1180.10:FF:000001">
    <property type="entry name" value="(2E,6E)-farnesyl-diphosphate-specific ditrans,polycis-undecaprenyl-diphosphate synthase"/>
    <property type="match status" value="1"/>
</dbReference>
<comment type="cofactor">
    <cofactor evidence="2">
        <name>Mg(2+)</name>
        <dbReference type="ChEBI" id="CHEBI:18420"/>
    </cofactor>
    <text evidence="2">Binds 2 magnesium ions per subunit.</text>
</comment>
<name>A0A0U5JDX7_9BACT</name>
<dbReference type="EMBL" id="LN879502">
    <property type="protein sequence ID" value="CUI16085.1"/>
    <property type="molecule type" value="Genomic_DNA"/>
</dbReference>
<feature type="binding site" evidence="2">
    <location>
        <position position="56"/>
    </location>
    <ligand>
        <name>substrate</name>
    </ligand>
</feature>
<reference evidence="4" key="1">
    <citation type="submission" date="2015-09" db="EMBL/GenBank/DDBJ databases">
        <authorList>
            <person name="Bertelli C."/>
        </authorList>
    </citation>
    <scope>NUCLEOTIDE SEQUENCE [LARGE SCALE GENOMIC DNA]</scope>
    <source>
        <strain evidence="4">KNic</strain>
    </source>
</reference>
<feature type="binding site" evidence="2">
    <location>
        <position position="44"/>
    </location>
    <ligand>
        <name>substrate</name>
    </ligand>
</feature>
<evidence type="ECO:0000256" key="1">
    <source>
        <dbReference type="ARBA" id="ARBA00022679"/>
    </source>
</evidence>
<dbReference type="FunCoup" id="A0A0U5JDX7">
    <property type="interactions" value="381"/>
</dbReference>
<dbReference type="PANTHER" id="PTHR10291">
    <property type="entry name" value="DEHYDRODOLICHYL DIPHOSPHATE SYNTHASE FAMILY MEMBER"/>
    <property type="match status" value="1"/>
</dbReference>
<evidence type="ECO:0000256" key="2">
    <source>
        <dbReference type="HAMAP-Rule" id="MF_01139"/>
    </source>
</evidence>
<evidence type="ECO:0000313" key="4">
    <source>
        <dbReference type="Proteomes" id="UP000069902"/>
    </source>
</evidence>
<dbReference type="EC" id="2.5.1.-" evidence="2"/>
<organism evidence="3 4">
    <name type="scientific">Candidatus Protochlamydia naegleriophila</name>
    <dbReference type="NCBI Taxonomy" id="389348"/>
    <lineage>
        <taxon>Bacteria</taxon>
        <taxon>Pseudomonadati</taxon>
        <taxon>Chlamydiota</taxon>
        <taxon>Chlamydiia</taxon>
        <taxon>Parachlamydiales</taxon>
        <taxon>Parachlamydiaceae</taxon>
        <taxon>Candidatus Protochlamydia</taxon>
    </lineage>
</organism>
<keyword evidence="4" id="KW-1185">Reference proteome</keyword>
<dbReference type="InterPro" id="IPR018520">
    <property type="entry name" value="UPP_synth-like_CS"/>
</dbReference>
<accession>A0A0U5JDX7</accession>
<dbReference type="RefSeq" id="WP_158021669.1">
    <property type="nucleotide sequence ID" value="NZ_LN879502.1"/>
</dbReference>
<keyword evidence="2" id="KW-0479">Metal-binding</keyword>
<dbReference type="PROSITE" id="PS01066">
    <property type="entry name" value="UPP_SYNTHASE"/>
    <property type="match status" value="1"/>
</dbReference>
<feature type="binding site" evidence="2">
    <location>
        <begin position="40"/>
        <end position="43"/>
    </location>
    <ligand>
        <name>substrate</name>
    </ligand>
</feature>
<feature type="binding site" evidence="2">
    <location>
        <position position="90"/>
    </location>
    <ligand>
        <name>substrate</name>
    </ligand>
</feature>
<feature type="binding site" evidence="2">
    <location>
        <position position="39"/>
    </location>
    <ligand>
        <name>Mg(2+)</name>
        <dbReference type="ChEBI" id="CHEBI:18420"/>
    </ligand>
</feature>
<feature type="active site" description="Proton acceptor" evidence="2">
    <location>
        <position position="87"/>
    </location>
</feature>
<feature type="binding site" evidence="2">
    <location>
        <begin position="213"/>
        <end position="215"/>
    </location>
    <ligand>
        <name>substrate</name>
    </ligand>
</feature>
<dbReference type="AlphaFoldDB" id="A0A0U5JDX7"/>
<evidence type="ECO:0000313" key="3">
    <source>
        <dbReference type="EMBL" id="CUI16085.1"/>
    </source>
</evidence>
<dbReference type="STRING" id="389348.PNK_0455"/>
<feature type="binding site" evidence="2">
    <location>
        <begin position="84"/>
        <end position="86"/>
    </location>
    <ligand>
        <name>substrate</name>
    </ligand>
</feature>
<dbReference type="Pfam" id="PF01255">
    <property type="entry name" value="Prenyltransf"/>
    <property type="match status" value="1"/>
</dbReference>
<comment type="caution">
    <text evidence="2">Lacks conserved residue(s) required for the propagation of feature annotation.</text>
</comment>
<dbReference type="InterPro" id="IPR036424">
    <property type="entry name" value="UPP_synth-like_sf"/>
</dbReference>
<comment type="function">
    <text evidence="2">Catalyzes the condensation of isopentenyl diphosphate (IPP) with allylic pyrophosphates generating different type of terpenoids.</text>
</comment>
<dbReference type="InterPro" id="IPR001441">
    <property type="entry name" value="UPP_synth-like"/>
</dbReference>
<proteinExistence type="inferred from homology"/>
<comment type="subunit">
    <text evidence="2">Homodimer.</text>
</comment>
<dbReference type="NCBIfam" id="TIGR00055">
    <property type="entry name" value="uppS"/>
    <property type="match status" value="1"/>
</dbReference>
<dbReference type="GO" id="GO:0000287">
    <property type="term" value="F:magnesium ion binding"/>
    <property type="evidence" value="ECO:0007669"/>
    <property type="project" value="UniProtKB-UniRule"/>
</dbReference>
<comment type="similarity">
    <text evidence="2">Belongs to the UPP synthase family.</text>
</comment>
<protein>
    <recommendedName>
        <fullName evidence="2">Isoprenyl transferase</fullName>
        <ecNumber evidence="2">2.5.1.-</ecNumber>
    </recommendedName>
</protein>